<proteinExistence type="predicted"/>
<dbReference type="PANTHER" id="PTHR24166:SF48">
    <property type="entry name" value="PROTEIN VAPYRIN"/>
    <property type="match status" value="1"/>
</dbReference>
<dbReference type="EMBL" id="QXFZ01000282">
    <property type="protein sequence ID" value="KAE9123122.1"/>
    <property type="molecule type" value="Genomic_DNA"/>
</dbReference>
<dbReference type="PROSITE" id="PS50088">
    <property type="entry name" value="ANK_REPEAT"/>
    <property type="match status" value="2"/>
</dbReference>
<accession>A0A6A3UDI6</accession>
<keyword evidence="2 3" id="KW-0040">ANK repeat</keyword>
<dbReference type="Pfam" id="PF12796">
    <property type="entry name" value="Ank_2"/>
    <property type="match status" value="2"/>
</dbReference>
<dbReference type="Proteomes" id="UP000429523">
    <property type="component" value="Unassembled WGS sequence"/>
</dbReference>
<dbReference type="InterPro" id="IPR050889">
    <property type="entry name" value="Dendritic_Spine_Reg/Scaffold"/>
</dbReference>
<dbReference type="EMBL" id="QXGA01000238">
    <property type="protein sequence ID" value="KAE9149464.1"/>
    <property type="molecule type" value="Genomic_DNA"/>
</dbReference>
<dbReference type="InterPro" id="IPR002110">
    <property type="entry name" value="Ankyrin_rpt"/>
</dbReference>
<dbReference type="Proteomes" id="UP000460718">
    <property type="component" value="Unassembled WGS sequence"/>
</dbReference>
<dbReference type="PANTHER" id="PTHR24166">
    <property type="entry name" value="ROLLING PEBBLES, ISOFORM B"/>
    <property type="match status" value="1"/>
</dbReference>
<evidence type="ECO:0000313" key="10">
    <source>
        <dbReference type="Proteomes" id="UP000433483"/>
    </source>
</evidence>
<evidence type="ECO:0000313" key="11">
    <source>
        <dbReference type="Proteomes" id="UP000440732"/>
    </source>
</evidence>
<organism evidence="7 11">
    <name type="scientific">Phytophthora fragariae</name>
    <dbReference type="NCBI Taxonomy" id="53985"/>
    <lineage>
        <taxon>Eukaryota</taxon>
        <taxon>Sar</taxon>
        <taxon>Stramenopiles</taxon>
        <taxon>Oomycota</taxon>
        <taxon>Peronosporomycetes</taxon>
        <taxon>Peronosporales</taxon>
        <taxon>Peronosporaceae</taxon>
        <taxon>Phytophthora</taxon>
    </lineage>
</organism>
<evidence type="ECO:0000256" key="1">
    <source>
        <dbReference type="ARBA" id="ARBA00022737"/>
    </source>
</evidence>
<evidence type="ECO:0000313" key="9">
    <source>
        <dbReference type="Proteomes" id="UP000429523"/>
    </source>
</evidence>
<dbReference type="PROSITE" id="PS50297">
    <property type="entry name" value="ANK_REP_REGION"/>
    <property type="match status" value="1"/>
</dbReference>
<dbReference type="EMBL" id="QXGB01000268">
    <property type="protein sequence ID" value="KAE9221893.1"/>
    <property type="molecule type" value="Genomic_DNA"/>
</dbReference>
<dbReference type="AlphaFoldDB" id="A0A6A3UDI6"/>
<dbReference type="SMART" id="SM00248">
    <property type="entry name" value="ANK"/>
    <property type="match status" value="5"/>
</dbReference>
<dbReference type="Gene3D" id="1.25.40.20">
    <property type="entry name" value="Ankyrin repeat-containing domain"/>
    <property type="match status" value="2"/>
</dbReference>
<sequence>MSNLAPLLTPLSKNQRAKSKKYVAIGRDVDDPSPYGSLGGVKPRKKKKKIKAQIDFHIVDSTLGHQYEEALRRRDFRQVLWMITNGDIPANYETKTGETALLAAVSAKNVDALEVLMKSGFSIDTSNRKGYTPLMKAIAVAVPEHRPLPKETPLSNNNGEELPIQSARVDIGTTGTYENDIVESVLAFEPNLLQTDQSGRTAFDWAKLTGNTQALEWLEQRQRDKSIQFQSLANRQERVAQCQELLSRHEEYVKRIESLIAPQFFDEGELLSFLKATTIPSTEFFSALADLKTVVDAPTAIPFRSEYFVNVETREGWTPLAKCAAFGYVAAVQELLALGADLHYETRLRHTAMTWASYCGHEAVVLHLLLIGVDVNQTTRDGKTALLHAISNSQAKIVHHLLLATRDQSFPAKPIETFASEIDPQLKKKYLKSDQRSTEVQLVETEWHEAFLKKMRWQDQTGKDVLKQAQYAVEQAHLVCTDLQDEPTSDLDEALAPAIQVLRQVQKAIKEAEDHKLTSYRRMSSIIAQSVGSNVIIVIPRSISKSEAGTMPTFVQCVVCPVQTSSMDVRTKCFSETETTTSLTTVENVTWNVVFCVEPSYALMSWTITKVPNVLYELLRVIRDVQPLSLQILPRPTEFGNVRNE</sequence>
<gene>
    <name evidence="8" type="ORF">PF005_g6925</name>
    <name evidence="7" type="ORF">PF006_g6067</name>
    <name evidence="6" type="ORF">PF007_g7183</name>
    <name evidence="4" type="ORF">PF009_g7737</name>
    <name evidence="5" type="ORF">PF011_g10580</name>
</gene>
<evidence type="ECO:0000256" key="2">
    <source>
        <dbReference type="ARBA" id="ARBA00023043"/>
    </source>
</evidence>
<dbReference type="EMBL" id="QXGF01000302">
    <property type="protein sequence ID" value="KAE8942510.1"/>
    <property type="molecule type" value="Genomic_DNA"/>
</dbReference>
<evidence type="ECO:0000313" key="4">
    <source>
        <dbReference type="EMBL" id="KAE8942510.1"/>
    </source>
</evidence>
<evidence type="ECO:0000313" key="8">
    <source>
        <dbReference type="EMBL" id="KAE9221893.1"/>
    </source>
</evidence>
<protein>
    <submittedName>
        <fullName evidence="7">Uncharacterized protein</fullName>
    </submittedName>
</protein>
<keyword evidence="10" id="KW-1185">Reference proteome</keyword>
<name>A0A6A3UDI6_9STRA</name>
<evidence type="ECO:0000313" key="6">
    <source>
        <dbReference type="EMBL" id="KAE9123122.1"/>
    </source>
</evidence>
<reference evidence="9 10" key="1">
    <citation type="submission" date="2018-08" db="EMBL/GenBank/DDBJ databases">
        <title>Genomic investigation of the strawberry pathogen Phytophthora fragariae indicates pathogenicity is determined by transcriptional variation in three key races.</title>
        <authorList>
            <person name="Adams T.M."/>
            <person name="Armitage A.D."/>
            <person name="Sobczyk M.K."/>
            <person name="Bates H.J."/>
            <person name="Dunwell J.M."/>
            <person name="Nellist C.F."/>
            <person name="Harrison R.J."/>
        </authorList>
    </citation>
    <scope>NUCLEOTIDE SEQUENCE [LARGE SCALE GENOMIC DNA]</scope>
    <source>
        <strain evidence="8 10">NOV-27</strain>
        <strain evidence="7 11">NOV-5</strain>
        <strain evidence="6 12">NOV-71</strain>
        <strain evidence="4 9">NOV-9</strain>
        <strain evidence="5 13">SCRP245</strain>
    </source>
</reference>
<comment type="caution">
    <text evidence="7">The sequence shown here is derived from an EMBL/GenBank/DDBJ whole genome shotgun (WGS) entry which is preliminary data.</text>
</comment>
<dbReference type="Proteomes" id="UP000441208">
    <property type="component" value="Unassembled WGS sequence"/>
</dbReference>
<dbReference type="EMBL" id="QXFW01000557">
    <property type="protein sequence ID" value="KAE9008770.1"/>
    <property type="molecule type" value="Genomic_DNA"/>
</dbReference>
<evidence type="ECO:0000256" key="3">
    <source>
        <dbReference type="PROSITE-ProRule" id="PRU00023"/>
    </source>
</evidence>
<dbReference type="SUPFAM" id="SSF48403">
    <property type="entry name" value="Ankyrin repeat"/>
    <property type="match status" value="1"/>
</dbReference>
<dbReference type="OrthoDB" id="93846at2759"/>
<feature type="repeat" description="ANK" evidence="3">
    <location>
        <begin position="315"/>
        <end position="347"/>
    </location>
</feature>
<dbReference type="Proteomes" id="UP000440732">
    <property type="component" value="Unassembled WGS sequence"/>
</dbReference>
<evidence type="ECO:0000313" key="7">
    <source>
        <dbReference type="EMBL" id="KAE9149464.1"/>
    </source>
</evidence>
<evidence type="ECO:0000313" key="12">
    <source>
        <dbReference type="Proteomes" id="UP000441208"/>
    </source>
</evidence>
<keyword evidence="1" id="KW-0677">Repeat</keyword>
<dbReference type="Proteomes" id="UP000433483">
    <property type="component" value="Unassembled WGS sequence"/>
</dbReference>
<evidence type="ECO:0000313" key="5">
    <source>
        <dbReference type="EMBL" id="KAE9008770.1"/>
    </source>
</evidence>
<feature type="repeat" description="ANK" evidence="3">
    <location>
        <begin position="96"/>
        <end position="128"/>
    </location>
</feature>
<dbReference type="InterPro" id="IPR036770">
    <property type="entry name" value="Ankyrin_rpt-contain_sf"/>
</dbReference>
<evidence type="ECO:0000313" key="13">
    <source>
        <dbReference type="Proteomes" id="UP000460718"/>
    </source>
</evidence>